<feature type="region of interest" description="Disordered" evidence="5">
    <location>
        <begin position="275"/>
        <end position="348"/>
    </location>
</feature>
<dbReference type="Gene3D" id="1.10.196.10">
    <property type="match status" value="1"/>
</dbReference>
<evidence type="ECO:0000256" key="1">
    <source>
        <dbReference type="ARBA" id="ARBA00004496"/>
    </source>
</evidence>
<evidence type="ECO:0000256" key="2">
    <source>
        <dbReference type="ARBA" id="ARBA00022468"/>
    </source>
</evidence>
<reference evidence="8" key="1">
    <citation type="submission" date="2022-02" db="EMBL/GenBank/DDBJ databases">
        <title>Atlantic sturgeon de novo genome assembly.</title>
        <authorList>
            <person name="Stock M."/>
            <person name="Klopp C."/>
            <person name="Guiguen Y."/>
            <person name="Cabau C."/>
            <person name="Parinello H."/>
            <person name="Santidrian Yebra-Pimentel E."/>
            <person name="Kuhl H."/>
            <person name="Dirks R.P."/>
            <person name="Guessner J."/>
            <person name="Wuertz S."/>
            <person name="Du K."/>
            <person name="Schartl M."/>
        </authorList>
    </citation>
    <scope>NUCLEOTIDE SEQUENCE</scope>
    <source>
        <strain evidence="8">STURGEONOMICS-FGT-2020</strain>
        <tissue evidence="8">Whole blood</tissue>
    </source>
</reference>
<dbReference type="GO" id="GO:0005634">
    <property type="term" value="C:nucleus"/>
    <property type="evidence" value="ECO:0007669"/>
    <property type="project" value="TreeGrafter"/>
</dbReference>
<accession>A0AAD8FVZ8</accession>
<dbReference type="SMART" id="SM00390">
    <property type="entry name" value="GoLoco"/>
    <property type="match status" value="1"/>
</dbReference>
<evidence type="ECO:0000313" key="9">
    <source>
        <dbReference type="Proteomes" id="UP001230051"/>
    </source>
</evidence>
<sequence>MPLKMRMINFQEFSKGFSSFTPGASFRRKFGSYNTFTVNRPLADTKSLAVSDGDLNNPEVDGRRGSSRSLNSNASRPSVKSGGHRGVEGSVASWAVSFERLLEDPTGVRYFTEFLKSEVSAENILFWQACEKFRQIPADRKDELAREARKIYDTYLSISAFNAINIDDTARMEESELRDPKTDMFAKPQQQIFKLMKFDSYTRFVKSQLYQSCMLANVEGGSLPDLCPGSRSPGSIKSPANHSPALSDSSKKKKKLKVGVSLPFDSEDFASRKRATLDSRLGPEKSSKRDKRREKRGSWGEFSDHSQVMVGRRESQSSVHSAASLELGQLGSLTNKSENGRSSPRCQDAEKEGRTVKYCCVYLPDGTASLAPSRFGLTIRDMLSGICEKRGIPLSGVKIYLQDKDKDKPLSLDQDSSVLMDKQVMLETRITFALEMVPLNKTIGIAAKSSKSLLEALEPILGKNGLKLQDMEATISGETHPLKMNMPVTSLANKKVVLDRVKGKDNTNLPCAPVIQVNASAAAAAVDVKKAEMTLLARNQIRGNTKARNAMQRRTYEVDGLIDLLSKVQSCRVDDQRGLLNKEYLVIPQFLQLPVKEEEPDEDEGTTAEETLISPEPASSMVTGEGCRQHTEANAETISASSRSKEAPSKELHTNELLNHSAGADTDSDCQLSQKQPSSKTADSNGPSTLALCAKTESGTESVL</sequence>
<evidence type="ECO:0000259" key="7">
    <source>
        <dbReference type="PROSITE" id="PS50898"/>
    </source>
</evidence>
<dbReference type="PROSITE" id="PS50877">
    <property type="entry name" value="GOLOCO"/>
    <property type="match status" value="1"/>
</dbReference>
<feature type="region of interest" description="Disordered" evidence="5">
    <location>
        <begin position="226"/>
        <end position="254"/>
    </location>
</feature>
<dbReference type="SMART" id="SM00455">
    <property type="entry name" value="RBD"/>
    <property type="match status" value="2"/>
</dbReference>
<keyword evidence="2" id="KW-0343">GTPase activation</keyword>
<evidence type="ECO:0000313" key="8">
    <source>
        <dbReference type="EMBL" id="KAK1159375.1"/>
    </source>
</evidence>
<evidence type="ECO:0000259" key="6">
    <source>
        <dbReference type="PROSITE" id="PS50132"/>
    </source>
</evidence>
<keyword evidence="9" id="KW-1185">Reference proteome</keyword>
<dbReference type="SMART" id="SM00315">
    <property type="entry name" value="RGS"/>
    <property type="match status" value="1"/>
</dbReference>
<keyword evidence="3" id="KW-0963">Cytoplasm</keyword>
<dbReference type="GO" id="GO:0005886">
    <property type="term" value="C:plasma membrane"/>
    <property type="evidence" value="ECO:0007669"/>
    <property type="project" value="TreeGrafter"/>
</dbReference>
<dbReference type="PRINTS" id="PR01301">
    <property type="entry name" value="RGSPROTEIN"/>
</dbReference>
<dbReference type="GO" id="GO:0005096">
    <property type="term" value="F:GTPase activator activity"/>
    <property type="evidence" value="ECO:0007669"/>
    <property type="project" value="UniProtKB-KW"/>
</dbReference>
<feature type="domain" description="RGS" evidence="6">
    <location>
        <begin position="97"/>
        <end position="214"/>
    </location>
</feature>
<feature type="compositionally biased region" description="Polar residues" evidence="5">
    <location>
        <begin position="669"/>
        <end position="688"/>
    </location>
</feature>
<dbReference type="Pfam" id="PF02196">
    <property type="entry name" value="RBD"/>
    <property type="match status" value="1"/>
</dbReference>
<dbReference type="FunFam" id="1.10.167.10:FF:000001">
    <property type="entry name" value="Putative regulator of g-protein signaling 12"/>
    <property type="match status" value="1"/>
</dbReference>
<keyword evidence="4" id="KW-0677">Repeat</keyword>
<dbReference type="InterPro" id="IPR016137">
    <property type="entry name" value="RGS"/>
</dbReference>
<organism evidence="8 9">
    <name type="scientific">Acipenser oxyrinchus oxyrinchus</name>
    <dbReference type="NCBI Taxonomy" id="40147"/>
    <lineage>
        <taxon>Eukaryota</taxon>
        <taxon>Metazoa</taxon>
        <taxon>Chordata</taxon>
        <taxon>Craniata</taxon>
        <taxon>Vertebrata</taxon>
        <taxon>Euteleostomi</taxon>
        <taxon>Actinopterygii</taxon>
        <taxon>Chondrostei</taxon>
        <taxon>Acipenseriformes</taxon>
        <taxon>Acipenseridae</taxon>
        <taxon>Acipenser</taxon>
    </lineage>
</organism>
<protein>
    <submittedName>
        <fullName evidence="8">Regulator of G-protein signaling 14-like isoform X1</fullName>
    </submittedName>
</protein>
<dbReference type="AlphaFoldDB" id="A0AAD8FVZ8"/>
<dbReference type="GO" id="GO:0005737">
    <property type="term" value="C:cytoplasm"/>
    <property type="evidence" value="ECO:0007669"/>
    <property type="project" value="UniProtKB-SubCell"/>
</dbReference>
<evidence type="ECO:0000256" key="5">
    <source>
        <dbReference type="SAM" id="MobiDB-lite"/>
    </source>
</evidence>
<evidence type="ECO:0000256" key="3">
    <source>
        <dbReference type="ARBA" id="ARBA00022490"/>
    </source>
</evidence>
<dbReference type="PANTHER" id="PTHR45945:SF2">
    <property type="entry name" value="REGULATOR OF G-PROTEIN SIGNALING 14"/>
    <property type="match status" value="1"/>
</dbReference>
<feature type="compositionally biased region" description="Polar residues" evidence="5">
    <location>
        <begin position="331"/>
        <end position="345"/>
    </location>
</feature>
<dbReference type="InterPro" id="IPR046993">
    <property type="entry name" value="RBD2_RGS14"/>
</dbReference>
<proteinExistence type="predicted"/>
<comment type="subcellular location">
    <subcellularLocation>
        <location evidence="1">Cytoplasm</location>
    </subcellularLocation>
</comment>
<feature type="compositionally biased region" description="Basic and acidic residues" evidence="5">
    <location>
        <begin position="275"/>
        <end position="287"/>
    </location>
</feature>
<dbReference type="PROSITE" id="PS50898">
    <property type="entry name" value="RBD"/>
    <property type="match status" value="2"/>
</dbReference>
<comment type="caution">
    <text evidence="8">The sequence shown here is derived from an EMBL/GenBank/DDBJ whole genome shotgun (WGS) entry which is preliminary data.</text>
</comment>
<dbReference type="InterPro" id="IPR003116">
    <property type="entry name" value="RBD_dom"/>
</dbReference>
<feature type="domain" description="RBD" evidence="7">
    <location>
        <begin position="357"/>
        <end position="429"/>
    </location>
</feature>
<dbReference type="SUPFAM" id="SSF54236">
    <property type="entry name" value="Ubiquitin-like"/>
    <property type="match status" value="2"/>
</dbReference>
<dbReference type="InterPro" id="IPR029071">
    <property type="entry name" value="Ubiquitin-like_domsf"/>
</dbReference>
<dbReference type="PROSITE" id="PS50132">
    <property type="entry name" value="RGS"/>
    <property type="match status" value="1"/>
</dbReference>
<dbReference type="InterPro" id="IPR024066">
    <property type="entry name" value="RGS_subdom1/3"/>
</dbReference>
<name>A0AAD8FVZ8_ACIOX</name>
<feature type="compositionally biased region" description="Low complexity" evidence="5">
    <location>
        <begin position="67"/>
        <end position="78"/>
    </location>
</feature>
<feature type="compositionally biased region" description="Acidic residues" evidence="5">
    <location>
        <begin position="598"/>
        <end position="607"/>
    </location>
</feature>
<dbReference type="InterPro" id="IPR003109">
    <property type="entry name" value="GoLoco_motif"/>
</dbReference>
<gene>
    <name evidence="8" type="primary">Rgs14</name>
    <name evidence="8" type="ORF">AOXY_G22046</name>
</gene>
<dbReference type="Pfam" id="PF00615">
    <property type="entry name" value="RGS"/>
    <property type="match status" value="1"/>
</dbReference>
<dbReference type="Gene3D" id="1.10.167.10">
    <property type="entry name" value="Regulator of G-protein Signalling 4, domain 2"/>
    <property type="match status" value="1"/>
</dbReference>
<dbReference type="GO" id="GO:0007051">
    <property type="term" value="P:spindle organization"/>
    <property type="evidence" value="ECO:0007669"/>
    <property type="project" value="TreeGrafter"/>
</dbReference>
<dbReference type="InterPro" id="IPR036305">
    <property type="entry name" value="RGS_sf"/>
</dbReference>
<dbReference type="GO" id="GO:0008277">
    <property type="term" value="P:regulation of G protein-coupled receptor signaling pathway"/>
    <property type="evidence" value="ECO:0007669"/>
    <property type="project" value="TreeGrafter"/>
</dbReference>
<dbReference type="CDD" id="cd17139">
    <property type="entry name" value="RBD2_RGS14"/>
    <property type="match status" value="1"/>
</dbReference>
<feature type="region of interest" description="Disordered" evidence="5">
    <location>
        <begin position="595"/>
        <end position="704"/>
    </location>
</feature>
<dbReference type="GO" id="GO:0051301">
    <property type="term" value="P:cell division"/>
    <property type="evidence" value="ECO:0007669"/>
    <property type="project" value="TreeGrafter"/>
</dbReference>
<dbReference type="Pfam" id="PF16613">
    <property type="entry name" value="RGS12_us1"/>
    <property type="match status" value="1"/>
</dbReference>
<dbReference type="PANTHER" id="PTHR45945">
    <property type="entry name" value="REGULATOR OF G-PROTEIN SIGNALING LOCO"/>
    <property type="match status" value="1"/>
</dbReference>
<feature type="domain" description="RBD" evidence="7">
    <location>
        <begin position="431"/>
        <end position="501"/>
    </location>
</feature>
<evidence type="ECO:0000256" key="4">
    <source>
        <dbReference type="ARBA" id="ARBA00022737"/>
    </source>
</evidence>
<dbReference type="EMBL" id="JAGXEW010000022">
    <property type="protein sequence ID" value="KAK1159375.1"/>
    <property type="molecule type" value="Genomic_DNA"/>
</dbReference>
<feature type="compositionally biased region" description="Basic and acidic residues" evidence="5">
    <location>
        <begin position="643"/>
        <end position="654"/>
    </location>
</feature>
<dbReference type="Gene3D" id="3.10.20.90">
    <property type="entry name" value="Phosphatidylinositol 3-kinase Catalytic Subunit, Chain A, domain 1"/>
    <property type="match status" value="2"/>
</dbReference>
<dbReference type="SUPFAM" id="SSF48097">
    <property type="entry name" value="Regulator of G-protein signaling, RGS"/>
    <property type="match status" value="1"/>
</dbReference>
<feature type="compositionally biased region" description="Polar residues" evidence="5">
    <location>
        <begin position="232"/>
        <end position="241"/>
    </location>
</feature>
<feature type="region of interest" description="Disordered" evidence="5">
    <location>
        <begin position="48"/>
        <end position="86"/>
    </location>
</feature>
<dbReference type="Proteomes" id="UP001230051">
    <property type="component" value="Unassembled WGS sequence"/>
</dbReference>
<dbReference type="InterPro" id="IPR044926">
    <property type="entry name" value="RGS_subdomain_2"/>
</dbReference>
<dbReference type="InterPro" id="IPR046995">
    <property type="entry name" value="RGS10/12/14-like"/>
</dbReference>
<dbReference type="GO" id="GO:0007165">
    <property type="term" value="P:signal transduction"/>
    <property type="evidence" value="ECO:0007669"/>
    <property type="project" value="InterPro"/>
</dbReference>